<dbReference type="InterPro" id="IPR001314">
    <property type="entry name" value="Peptidase_S1A"/>
</dbReference>
<dbReference type="Proteomes" id="UP001497472">
    <property type="component" value="Unassembled WGS sequence"/>
</dbReference>
<feature type="domain" description="Peptidase S1" evidence="7">
    <location>
        <begin position="26"/>
        <end position="262"/>
    </location>
</feature>
<feature type="signal peptide" evidence="6">
    <location>
        <begin position="1"/>
        <end position="17"/>
    </location>
</feature>
<evidence type="ECO:0000313" key="8">
    <source>
        <dbReference type="EMBL" id="CAK1543387.1"/>
    </source>
</evidence>
<name>A0AAV1J422_9NEOP</name>
<accession>A0AAV1J422</accession>
<dbReference type="PROSITE" id="PS50240">
    <property type="entry name" value="TRYPSIN_DOM"/>
    <property type="match status" value="1"/>
</dbReference>
<dbReference type="Gene3D" id="2.40.10.10">
    <property type="entry name" value="Trypsin-like serine proteases"/>
    <property type="match status" value="2"/>
</dbReference>
<dbReference type="SMART" id="SM00020">
    <property type="entry name" value="Tryp_SPc"/>
    <property type="match status" value="1"/>
</dbReference>
<evidence type="ECO:0000259" key="7">
    <source>
        <dbReference type="PROSITE" id="PS50240"/>
    </source>
</evidence>
<dbReference type="InterPro" id="IPR043504">
    <property type="entry name" value="Peptidase_S1_PA_chymotrypsin"/>
</dbReference>
<dbReference type="PRINTS" id="PR00722">
    <property type="entry name" value="CHYMOTRYPSIN"/>
</dbReference>
<keyword evidence="6" id="KW-0732">Signal</keyword>
<evidence type="ECO:0000256" key="3">
    <source>
        <dbReference type="ARBA" id="ARBA00022801"/>
    </source>
</evidence>
<dbReference type="GO" id="GO:0006508">
    <property type="term" value="P:proteolysis"/>
    <property type="evidence" value="ECO:0007669"/>
    <property type="project" value="UniProtKB-KW"/>
</dbReference>
<comment type="similarity">
    <text evidence="1">Belongs to the peptidase S1 family.</text>
</comment>
<feature type="chain" id="PRO_5043976421" description="Peptidase S1 domain-containing protein" evidence="6">
    <location>
        <begin position="18"/>
        <end position="279"/>
    </location>
</feature>
<dbReference type="Pfam" id="PF00089">
    <property type="entry name" value="Trypsin"/>
    <property type="match status" value="1"/>
</dbReference>
<evidence type="ECO:0000256" key="5">
    <source>
        <dbReference type="ARBA" id="ARBA00023157"/>
    </source>
</evidence>
<organism evidence="8 9">
    <name type="scientific">Leptosia nina</name>
    <dbReference type="NCBI Taxonomy" id="320188"/>
    <lineage>
        <taxon>Eukaryota</taxon>
        <taxon>Metazoa</taxon>
        <taxon>Ecdysozoa</taxon>
        <taxon>Arthropoda</taxon>
        <taxon>Hexapoda</taxon>
        <taxon>Insecta</taxon>
        <taxon>Pterygota</taxon>
        <taxon>Neoptera</taxon>
        <taxon>Endopterygota</taxon>
        <taxon>Lepidoptera</taxon>
        <taxon>Glossata</taxon>
        <taxon>Ditrysia</taxon>
        <taxon>Papilionoidea</taxon>
        <taxon>Pieridae</taxon>
        <taxon>Pierinae</taxon>
        <taxon>Leptosia</taxon>
    </lineage>
</organism>
<dbReference type="EMBL" id="CAVLEF010000004">
    <property type="protein sequence ID" value="CAK1543387.1"/>
    <property type="molecule type" value="Genomic_DNA"/>
</dbReference>
<dbReference type="AlphaFoldDB" id="A0AAV1J422"/>
<dbReference type="InterPro" id="IPR050430">
    <property type="entry name" value="Peptidase_S1"/>
</dbReference>
<gene>
    <name evidence="8" type="ORF">LNINA_LOCUS3204</name>
</gene>
<dbReference type="InterPro" id="IPR009003">
    <property type="entry name" value="Peptidase_S1_PA"/>
</dbReference>
<evidence type="ECO:0000313" key="9">
    <source>
        <dbReference type="Proteomes" id="UP001497472"/>
    </source>
</evidence>
<dbReference type="InterPro" id="IPR001254">
    <property type="entry name" value="Trypsin_dom"/>
</dbReference>
<dbReference type="PANTHER" id="PTHR24276">
    <property type="entry name" value="POLYSERASE-RELATED"/>
    <property type="match status" value="1"/>
</dbReference>
<keyword evidence="4" id="KW-0720">Serine protease</keyword>
<keyword evidence="2" id="KW-0645">Protease</keyword>
<reference evidence="8 9" key="1">
    <citation type="submission" date="2023-11" db="EMBL/GenBank/DDBJ databases">
        <authorList>
            <person name="Okamura Y."/>
        </authorList>
    </citation>
    <scope>NUCLEOTIDE SEQUENCE [LARGE SCALE GENOMIC DNA]</scope>
</reference>
<comment type="caution">
    <text evidence="8">The sequence shown here is derived from an EMBL/GenBank/DDBJ whole genome shotgun (WGS) entry which is preliminary data.</text>
</comment>
<keyword evidence="9" id="KW-1185">Reference proteome</keyword>
<keyword evidence="3" id="KW-0378">Hydrolase</keyword>
<sequence length="279" mass="31118">MAFKVIALITLVISTNGKLNEENEHSVVGSNNLFPYMAAILKKTTYISAGALIHESWIVTGADSLYMLRDISRILRVRLGSVNCKKGGFLSPVKLFSIHPLFDDNKPQFDIALIKLPQPVRLTPSLNPIKLLTKRREVVATHFIVTSWASSQWKNLQSLNPFEINRRRLLTMSHVHPTSTEECSDQLEAQSINNTGGVLCLEPPLNGDPCERDIGAPVVLNGVLWGIISSWRSEDCEVESGTIFVTLVSHVDVSSWIHATIHGHKVTKKHTIDYDDNFI</sequence>
<evidence type="ECO:0000256" key="6">
    <source>
        <dbReference type="SAM" id="SignalP"/>
    </source>
</evidence>
<dbReference type="SUPFAM" id="SSF50494">
    <property type="entry name" value="Trypsin-like serine proteases"/>
    <property type="match status" value="1"/>
</dbReference>
<protein>
    <recommendedName>
        <fullName evidence="7">Peptidase S1 domain-containing protein</fullName>
    </recommendedName>
</protein>
<dbReference type="PANTHER" id="PTHR24276:SF96">
    <property type="entry name" value="PEPTIDASE S1 DOMAIN-CONTAINING PROTEIN"/>
    <property type="match status" value="1"/>
</dbReference>
<evidence type="ECO:0000256" key="2">
    <source>
        <dbReference type="ARBA" id="ARBA00022670"/>
    </source>
</evidence>
<evidence type="ECO:0000256" key="1">
    <source>
        <dbReference type="ARBA" id="ARBA00007664"/>
    </source>
</evidence>
<keyword evidence="5" id="KW-1015">Disulfide bond</keyword>
<proteinExistence type="inferred from homology"/>
<evidence type="ECO:0000256" key="4">
    <source>
        <dbReference type="ARBA" id="ARBA00022825"/>
    </source>
</evidence>
<dbReference type="GO" id="GO:0004252">
    <property type="term" value="F:serine-type endopeptidase activity"/>
    <property type="evidence" value="ECO:0007669"/>
    <property type="project" value="InterPro"/>
</dbReference>